<evidence type="ECO:0000256" key="2">
    <source>
        <dbReference type="ARBA" id="ARBA00022723"/>
    </source>
</evidence>
<evidence type="ECO:0000313" key="9">
    <source>
        <dbReference type="Proteomes" id="UP000827549"/>
    </source>
</evidence>
<reference evidence="8" key="1">
    <citation type="submission" date="2023-10" db="EMBL/GenBank/DDBJ databases">
        <authorList>
            <person name="Noh H."/>
        </authorList>
    </citation>
    <scope>NUCLEOTIDE SEQUENCE</scope>
    <source>
        <strain evidence="8">DUCC4014</strain>
    </source>
</reference>
<comment type="similarity">
    <text evidence="1 5">Belongs to the VPS36 family.</text>
</comment>
<feature type="compositionally biased region" description="Pro residues" evidence="6">
    <location>
        <begin position="201"/>
        <end position="215"/>
    </location>
</feature>
<feature type="region of interest" description="Disordered" evidence="6">
    <location>
        <begin position="244"/>
        <end position="275"/>
    </location>
</feature>
<feature type="domain" description="GLUE N-terminal" evidence="7">
    <location>
        <begin position="19"/>
        <end position="309"/>
    </location>
</feature>
<dbReference type="Gene3D" id="2.30.30.380">
    <property type="entry name" value="Zn-finger domain of Sec23/24"/>
    <property type="match status" value="1"/>
</dbReference>
<dbReference type="InterPro" id="IPR036388">
    <property type="entry name" value="WH-like_DNA-bd_sf"/>
</dbReference>
<keyword evidence="5" id="KW-0813">Transport</keyword>
<dbReference type="GeneID" id="87809181"/>
<evidence type="ECO:0000256" key="6">
    <source>
        <dbReference type="SAM" id="MobiDB-lite"/>
    </source>
</evidence>
<dbReference type="GO" id="GO:0043328">
    <property type="term" value="P:protein transport to vacuole involved in ubiquitin-dependent protein catabolic process via the multivesicular body sorting pathway"/>
    <property type="evidence" value="ECO:0007669"/>
    <property type="project" value="UniProtKB-UniRule"/>
</dbReference>
<dbReference type="PROSITE" id="PS51495">
    <property type="entry name" value="GLUE"/>
    <property type="match status" value="1"/>
</dbReference>
<gene>
    <name evidence="8" type="primary">VPS36</name>
    <name evidence="8" type="ORF">LOC62_04G005954</name>
</gene>
<feature type="compositionally biased region" description="Low complexity" evidence="6">
    <location>
        <begin position="189"/>
        <end position="200"/>
    </location>
</feature>
<comment type="function">
    <text evidence="5">Component of the ESCRT-II complex (endosomal sorting complex required for transport II), which is required for multivesicular body (MVB) formation and sorting of endosomal cargo proteins into MVBs.</text>
</comment>
<dbReference type="GO" id="GO:0032266">
    <property type="term" value="F:phosphatidylinositol-3-phosphate binding"/>
    <property type="evidence" value="ECO:0007669"/>
    <property type="project" value="UniProtKB-UniRule"/>
</dbReference>
<accession>A0AAF1BIM6</accession>
<name>A0AAF1BIM6_9TREE</name>
<dbReference type="Pfam" id="PF04157">
    <property type="entry name" value="EAP30"/>
    <property type="match status" value="1"/>
</dbReference>
<keyword evidence="4" id="KW-0862">Zinc</keyword>
<keyword evidence="5" id="KW-0653">Protein transport</keyword>
<dbReference type="InterPro" id="IPR001876">
    <property type="entry name" value="Znf_RanBP2"/>
</dbReference>
<comment type="subunit">
    <text evidence="5">Component of the endosomal sorting complex required for transport II (ESCRT-II).</text>
</comment>
<dbReference type="InterPro" id="IPR021648">
    <property type="entry name" value="GLUE_dom"/>
</dbReference>
<keyword evidence="2" id="KW-0479">Metal-binding</keyword>
<dbReference type="EMBL" id="CP086717">
    <property type="protein sequence ID" value="WOO82466.1"/>
    <property type="molecule type" value="Genomic_DNA"/>
</dbReference>
<evidence type="ECO:0000256" key="5">
    <source>
        <dbReference type="RuleBase" id="RU367095"/>
    </source>
</evidence>
<dbReference type="SMART" id="SM00547">
    <property type="entry name" value="ZnF_RBZ"/>
    <property type="match status" value="2"/>
</dbReference>
<dbReference type="GO" id="GO:0008270">
    <property type="term" value="F:zinc ion binding"/>
    <property type="evidence" value="ECO:0007669"/>
    <property type="project" value="UniProtKB-KW"/>
</dbReference>
<dbReference type="Pfam" id="PF11605">
    <property type="entry name" value="Vps36_ESCRT-II"/>
    <property type="match status" value="1"/>
</dbReference>
<dbReference type="PANTHER" id="PTHR13128:SF12">
    <property type="entry name" value="VACUOLAR PROTEIN-SORTING-ASSOCIATED PROTEIN 36"/>
    <property type="match status" value="1"/>
</dbReference>
<protein>
    <recommendedName>
        <fullName evidence="5">Vacuolar protein-sorting-associated protein 36</fullName>
    </recommendedName>
    <alternativeName>
        <fullName evidence="5">ESCRT-II complex subunit VPS36</fullName>
    </alternativeName>
</protein>
<dbReference type="PANTHER" id="PTHR13128">
    <property type="entry name" value="VACUOLAR PROTEIN-SORTING-ASSOCIATED PROTEIN 36"/>
    <property type="match status" value="1"/>
</dbReference>
<evidence type="ECO:0000256" key="3">
    <source>
        <dbReference type="ARBA" id="ARBA00022771"/>
    </source>
</evidence>
<proteinExistence type="inferred from homology"/>
<dbReference type="Proteomes" id="UP000827549">
    <property type="component" value="Chromosome 4"/>
</dbReference>
<keyword evidence="5" id="KW-0963">Cytoplasm</keyword>
<feature type="compositionally biased region" description="Basic and acidic residues" evidence="6">
    <location>
        <begin position="249"/>
        <end position="264"/>
    </location>
</feature>
<keyword evidence="9" id="KW-1185">Reference proteome</keyword>
<dbReference type="InterPro" id="IPR011993">
    <property type="entry name" value="PH-like_dom_sf"/>
</dbReference>
<dbReference type="RefSeq" id="XP_062628498.1">
    <property type="nucleotide sequence ID" value="XM_062772514.1"/>
</dbReference>
<feature type="compositionally biased region" description="Low complexity" evidence="6">
    <location>
        <begin position="115"/>
        <end position="129"/>
    </location>
</feature>
<dbReference type="GO" id="GO:0043130">
    <property type="term" value="F:ubiquitin binding"/>
    <property type="evidence" value="ECO:0007669"/>
    <property type="project" value="UniProtKB-UniRule"/>
</dbReference>
<dbReference type="SUPFAM" id="SSF50729">
    <property type="entry name" value="PH domain-like"/>
    <property type="match status" value="2"/>
</dbReference>
<dbReference type="GO" id="GO:0000814">
    <property type="term" value="C:ESCRT II complex"/>
    <property type="evidence" value="ECO:0007669"/>
    <property type="project" value="UniProtKB-UniRule"/>
</dbReference>
<organism evidence="8 9">
    <name type="scientific">Vanrija pseudolonga</name>
    <dbReference type="NCBI Taxonomy" id="143232"/>
    <lineage>
        <taxon>Eukaryota</taxon>
        <taxon>Fungi</taxon>
        <taxon>Dikarya</taxon>
        <taxon>Basidiomycota</taxon>
        <taxon>Agaricomycotina</taxon>
        <taxon>Tremellomycetes</taxon>
        <taxon>Trichosporonales</taxon>
        <taxon>Trichosporonaceae</taxon>
        <taxon>Vanrija</taxon>
    </lineage>
</organism>
<dbReference type="Gene3D" id="2.30.29.30">
    <property type="entry name" value="Pleckstrin-homology domain (PH domain)/Phosphotyrosine-binding domain (PTB)"/>
    <property type="match status" value="1"/>
</dbReference>
<dbReference type="InterPro" id="IPR040608">
    <property type="entry name" value="Snf8/Vps36"/>
</dbReference>
<feature type="region of interest" description="Disordered" evidence="6">
    <location>
        <begin position="182"/>
        <end position="219"/>
    </location>
</feature>
<feature type="region of interest" description="Disordered" evidence="6">
    <location>
        <begin position="304"/>
        <end position="325"/>
    </location>
</feature>
<keyword evidence="5" id="KW-0967">Endosome</keyword>
<dbReference type="Gene3D" id="6.10.140.260">
    <property type="match status" value="1"/>
</dbReference>
<evidence type="ECO:0000313" key="8">
    <source>
        <dbReference type="EMBL" id="WOO82466.1"/>
    </source>
</evidence>
<dbReference type="InterPro" id="IPR037855">
    <property type="entry name" value="Vps36"/>
</dbReference>
<evidence type="ECO:0000256" key="1">
    <source>
        <dbReference type="ARBA" id="ARBA00009697"/>
    </source>
</evidence>
<sequence>MAPAIPAGLNADYWSTFELPRGAGVPEVLAEGEAWIGGWDGVGLYEGNNKVPQYETLTVHITTHRLILVPDGSGSKPRALEAPLSAMRQTEFYTGFMRSSPKITLFLGRSPVPEPSRASLSSSSTSSLPSPAPAAAPVPAASSWTCGVCGFPNPLPPGPSKTPPPATKCQLCGVAYATSRSMTPPVTRSATPASVATAPTPASPAEPAPTPPPPEPESDQIACPACTFLNHKWLSTCEICGTGLPKPSRKSDKDKTDKVDKPEVKLPPPGPEKHDVVRLSFRKDGVKEAYRRLKGVLSDKVWERVAAGPPRRQTSSDENGDKQGGAGIDAIMRAISLDARAHDEGMQDAFKDLEVLMVRAGEMVRLAQNLNAKLSAAGAGAASDEEATLVRSSLVQLGLRAPALTQDMVRDERAYLEGLARELGGILTGRSRGAPRTANDKNGLMLQSGQGVIALDTVWGLWMRARGVALLPPVTLVQVLPFLPAHTSPSIRSLALPSGLTVLYTPLYAPPVLLARLVERMSPQADGAEVGLSIIDIAAVEGLPIGLATELVDNIASRPPVSGIGIVRDDQAGPGEGGTKWYRDIIGSWPLGQAAAA</sequence>
<evidence type="ECO:0000256" key="4">
    <source>
        <dbReference type="ARBA" id="ARBA00022833"/>
    </source>
</evidence>
<dbReference type="AlphaFoldDB" id="A0AAF1BIM6"/>
<comment type="subcellular location">
    <subcellularLocation>
        <location evidence="5">Cytoplasm</location>
    </subcellularLocation>
    <subcellularLocation>
        <location evidence="5">Endosome</location>
    </subcellularLocation>
</comment>
<dbReference type="Gene3D" id="1.10.10.10">
    <property type="entry name" value="Winged helix-like DNA-binding domain superfamily/Winged helix DNA-binding domain"/>
    <property type="match status" value="1"/>
</dbReference>
<evidence type="ECO:0000259" key="7">
    <source>
        <dbReference type="PROSITE" id="PS51495"/>
    </source>
</evidence>
<keyword evidence="3" id="KW-0863">Zinc-finger</keyword>
<feature type="region of interest" description="Disordered" evidence="6">
    <location>
        <begin position="108"/>
        <end position="134"/>
    </location>
</feature>
<dbReference type="GO" id="GO:0031902">
    <property type="term" value="C:late endosome membrane"/>
    <property type="evidence" value="ECO:0007669"/>
    <property type="project" value="UniProtKB-UniRule"/>
</dbReference>